<evidence type="ECO:0000256" key="2">
    <source>
        <dbReference type="ARBA" id="ARBA00022741"/>
    </source>
</evidence>
<dbReference type="GO" id="GO:0005524">
    <property type="term" value="F:ATP binding"/>
    <property type="evidence" value="ECO:0007669"/>
    <property type="project" value="UniProtKB-KW"/>
</dbReference>
<dbReference type="SUPFAM" id="SSF54791">
    <property type="entry name" value="Eukaryotic type KH-domain (KH-domain type I)"/>
    <property type="match status" value="1"/>
</dbReference>
<dbReference type="InterPro" id="IPR036612">
    <property type="entry name" value="KH_dom_type_1_sf"/>
</dbReference>
<feature type="compositionally biased region" description="Gly residues" evidence="8">
    <location>
        <begin position="45"/>
        <end position="55"/>
    </location>
</feature>
<feature type="region of interest" description="Disordered" evidence="8">
    <location>
        <begin position="31"/>
        <end position="88"/>
    </location>
</feature>
<dbReference type="InterPro" id="IPR027417">
    <property type="entry name" value="P-loop_NTPase"/>
</dbReference>
<dbReference type="InterPro" id="IPR011545">
    <property type="entry name" value="DEAD/DEAH_box_helicase_dom"/>
</dbReference>
<evidence type="ECO:0000256" key="3">
    <source>
        <dbReference type="ARBA" id="ARBA00022801"/>
    </source>
</evidence>
<evidence type="ECO:0000256" key="5">
    <source>
        <dbReference type="ARBA" id="ARBA00022840"/>
    </source>
</evidence>
<dbReference type="EC" id="3.6.4.13" evidence="1"/>
<keyword evidence="2" id="KW-0547">Nucleotide-binding</keyword>
<comment type="caution">
    <text evidence="11">The sequence shown here is derived from an EMBL/GenBank/DDBJ whole genome shotgun (WGS) entry which is preliminary data.</text>
</comment>
<dbReference type="EMBL" id="VYZR01106358">
    <property type="protein sequence ID" value="NXS02091.1"/>
    <property type="molecule type" value="Genomic_DNA"/>
</dbReference>
<dbReference type="Gene3D" id="3.30.1370.10">
    <property type="entry name" value="K Homology domain, type 1"/>
    <property type="match status" value="1"/>
</dbReference>
<dbReference type="CDD" id="cd22430">
    <property type="entry name" value="KH-I_DDX43_DDX53"/>
    <property type="match status" value="1"/>
</dbReference>
<dbReference type="GO" id="GO:0003723">
    <property type="term" value="F:RNA binding"/>
    <property type="evidence" value="ECO:0007669"/>
    <property type="project" value="UniProtKB-UniRule"/>
</dbReference>
<dbReference type="PROSITE" id="PS51192">
    <property type="entry name" value="HELICASE_ATP_BIND_1"/>
    <property type="match status" value="1"/>
</dbReference>
<dbReference type="GO" id="GO:0016787">
    <property type="term" value="F:hydrolase activity"/>
    <property type="evidence" value="ECO:0007669"/>
    <property type="project" value="UniProtKB-KW"/>
</dbReference>
<evidence type="ECO:0000313" key="12">
    <source>
        <dbReference type="Proteomes" id="UP000570288"/>
    </source>
</evidence>
<accession>A0A7L2QYM5</accession>
<sequence length="485" mass="53616">MSDWDASSDEELAPLGWPRAAAAAGSLYWSPSTPSWGRASAEAGGRPGKGTGSPGREGWTPRGAEGSGSPRRAARQRRPRAAAGQARDSAAPLCFHLDSALVGALIGRGGTKIKELEDSSGSRIKVTRGTYESEVKIFGSIDVQNKAKMLIDNLVTSSGQNYVRGKTLDIIKPENNLKKPVINWASLRENRAKYESMKWAGLPPIEKNFYKESSRTASMSQEEVELWRKENNDITCDDLKESEKRCIPNPVCKFEDAFEHYPDIMANIRKAGFQKPTAIQSQAWPIILQGIDLIGIAQTGTGKTLAYLMPGFIHLTSQPISKEQRGGPGMLVLAPTRELALQVEAECSKYAYKEIKSICVYGGGDRKGQIDMVTKGVDIVIATPGRLNDLQMNNFINLKSITYLANEADRMLDMGFEPQIMKILIDVRPDRQTVMTRYLNMIAVNTVQQKVIVIPETEKRAFMRSFIKSMKPKDKVIIFVGKKLT</sequence>
<keyword evidence="4 11" id="KW-0347">Helicase</keyword>
<dbReference type="GO" id="GO:0003724">
    <property type="term" value="F:RNA helicase activity"/>
    <property type="evidence" value="ECO:0007669"/>
    <property type="project" value="UniProtKB-EC"/>
</dbReference>
<evidence type="ECO:0000256" key="6">
    <source>
        <dbReference type="PROSITE-ProRule" id="PRU00117"/>
    </source>
</evidence>
<dbReference type="InterPro" id="IPR014001">
    <property type="entry name" value="Helicase_ATP-bd"/>
</dbReference>
<dbReference type="InterPro" id="IPR004088">
    <property type="entry name" value="KH_dom_type_1"/>
</dbReference>
<dbReference type="PANTHER" id="PTHR47958">
    <property type="entry name" value="ATP-DEPENDENT RNA HELICASE DBP3"/>
    <property type="match status" value="1"/>
</dbReference>
<feature type="short sequence motif" description="Q motif" evidence="7">
    <location>
        <begin position="253"/>
        <end position="281"/>
    </location>
</feature>
<evidence type="ECO:0000259" key="9">
    <source>
        <dbReference type="PROSITE" id="PS51192"/>
    </source>
</evidence>
<dbReference type="SMART" id="SM00322">
    <property type="entry name" value="KH"/>
    <property type="match status" value="1"/>
</dbReference>
<evidence type="ECO:0000256" key="4">
    <source>
        <dbReference type="ARBA" id="ARBA00022806"/>
    </source>
</evidence>
<dbReference type="PROSITE" id="PS51195">
    <property type="entry name" value="Q_MOTIF"/>
    <property type="match status" value="1"/>
</dbReference>
<dbReference type="OrthoDB" id="196131at2759"/>
<keyword evidence="5" id="KW-0067">ATP-binding</keyword>
<keyword evidence="12" id="KW-1185">Reference proteome</keyword>
<evidence type="ECO:0000256" key="8">
    <source>
        <dbReference type="SAM" id="MobiDB-lite"/>
    </source>
</evidence>
<evidence type="ECO:0000259" key="10">
    <source>
        <dbReference type="PROSITE" id="PS51195"/>
    </source>
</evidence>
<feature type="non-terminal residue" evidence="11">
    <location>
        <position position="485"/>
    </location>
</feature>
<feature type="domain" description="DEAD-box RNA helicase Q" evidence="10">
    <location>
        <begin position="253"/>
        <end position="281"/>
    </location>
</feature>
<dbReference type="Proteomes" id="UP000570288">
    <property type="component" value="Unassembled WGS sequence"/>
</dbReference>
<keyword evidence="3" id="KW-0378">Hydrolase</keyword>
<feature type="non-terminal residue" evidence="11">
    <location>
        <position position="1"/>
    </location>
</feature>
<proteinExistence type="predicted"/>
<reference evidence="11 12" key="1">
    <citation type="submission" date="2019-09" db="EMBL/GenBank/DDBJ databases">
        <title>Bird 10,000 Genomes (B10K) Project - Family phase.</title>
        <authorList>
            <person name="Zhang G."/>
        </authorList>
    </citation>
    <scope>NUCLEOTIDE SEQUENCE [LARGE SCALE GENOMIC DNA]</scope>
    <source>
        <strain evidence="11">B10K-DU-002-81</strain>
    </source>
</reference>
<dbReference type="SUPFAM" id="SSF52540">
    <property type="entry name" value="P-loop containing nucleoside triphosphate hydrolases"/>
    <property type="match status" value="1"/>
</dbReference>
<gene>
    <name evidence="11" type="primary">Ddx43</name>
    <name evidence="11" type="ORF">OXYMAD_R04294</name>
</gene>
<protein>
    <recommendedName>
        <fullName evidence="1">RNA helicase</fullName>
        <ecNumber evidence="1">3.6.4.13</ecNumber>
    </recommendedName>
</protein>
<dbReference type="InterPro" id="IPR014014">
    <property type="entry name" value="RNA_helicase_DEAD_Q_motif"/>
</dbReference>
<evidence type="ECO:0000256" key="1">
    <source>
        <dbReference type="ARBA" id="ARBA00012552"/>
    </source>
</evidence>
<dbReference type="Pfam" id="PF00013">
    <property type="entry name" value="KH_1"/>
    <property type="match status" value="1"/>
</dbReference>
<evidence type="ECO:0000313" key="11">
    <source>
        <dbReference type="EMBL" id="NXS02091.1"/>
    </source>
</evidence>
<dbReference type="Gene3D" id="3.40.50.300">
    <property type="entry name" value="P-loop containing nucleotide triphosphate hydrolases"/>
    <property type="match status" value="1"/>
</dbReference>
<keyword evidence="6" id="KW-0694">RNA-binding</keyword>
<dbReference type="AlphaFoldDB" id="A0A7L2QYM5"/>
<dbReference type="SMART" id="SM00487">
    <property type="entry name" value="DEXDc"/>
    <property type="match status" value="1"/>
</dbReference>
<feature type="domain" description="Helicase ATP-binding" evidence="9">
    <location>
        <begin position="284"/>
        <end position="435"/>
    </location>
</feature>
<dbReference type="InterPro" id="IPR004087">
    <property type="entry name" value="KH_dom"/>
</dbReference>
<evidence type="ECO:0000256" key="7">
    <source>
        <dbReference type="PROSITE-ProRule" id="PRU00552"/>
    </source>
</evidence>
<dbReference type="PROSITE" id="PS50084">
    <property type="entry name" value="KH_TYPE_1"/>
    <property type="match status" value="1"/>
</dbReference>
<organism evidence="11 12">
    <name type="scientific">Oxylabes madagascariensis</name>
    <name type="common">white-throated Oxylabes</name>
    <dbReference type="NCBI Taxonomy" id="98144"/>
    <lineage>
        <taxon>Eukaryota</taxon>
        <taxon>Metazoa</taxon>
        <taxon>Chordata</taxon>
        <taxon>Craniata</taxon>
        <taxon>Vertebrata</taxon>
        <taxon>Euteleostomi</taxon>
        <taxon>Archelosauria</taxon>
        <taxon>Archosauria</taxon>
        <taxon>Dinosauria</taxon>
        <taxon>Saurischia</taxon>
        <taxon>Theropoda</taxon>
        <taxon>Coelurosauria</taxon>
        <taxon>Aves</taxon>
        <taxon>Neognathae</taxon>
        <taxon>Neoaves</taxon>
        <taxon>Telluraves</taxon>
        <taxon>Australaves</taxon>
        <taxon>Passeriformes</taxon>
        <taxon>Sylvioidea</taxon>
        <taxon>Timaliidae</taxon>
        <taxon>Oxylabes</taxon>
    </lineage>
</organism>
<name>A0A7L2QYM5_9PASS</name>
<dbReference type="Pfam" id="PF00270">
    <property type="entry name" value="DEAD"/>
    <property type="match status" value="1"/>
</dbReference>